<sequence>MHIATVSTVTVSTTKGRVRGYTDAFLHKQVEVFLGVPYAKPPVGELRFGKPQLPDSWDGIYEATSVKDSCMQARVPWVFHIPTPLSEDCLYLNVWTPNATQGTNLPVLVWFYGGIFKIGSAYETRYNAIALSALNDVVVVSCNFRLSIFGYLDAETIPGNVGLWDQLLVLQWVQENILSFGGDPNLVTAFGQSSGAMAIHDILVSPYSSGLFRRIFLMSGTQNTDTDIDSVCQSTSKGNAAAKALGCADIFKDLENHPEVVIDCLKERSAAEVSEASENVTAPKLLAFLPTFATKFLPLLPSVAIEEGQFRPVDALVSVAANEGAFAYVMQPDRELLWGDLRDYDQSELKDTLYNDILSSWLKDSVLPLAEMYLNVASPADNAQLRQAVADVIGNHYFYCPSRFFAEMHTAAGGNVYPFVFGHRSKKSDLPEWVRNTHMDDVPYVLGIPFVEQGNYTEEDREFSAFMMRTVVSFAREGFVHIIIIVMVIIAAICQPMSPAVQEPVPWATPRARTHYKCNETASLMGNVIKSMSGSSTPTAVLYSPVDAQLVTDFLRTSPVPVSVWTLLNDTEFRSDFEAHIAPPIYIPSRAFVLLPNHENLPAAVFREVARFEKYHSNVYWIFAVRKHDDIIKKLSNHSCQVITVSEVEVNEHFGDYKQCTRNHRRVLHRGQKLSLFTSTSSTKYPKHTRIEYAVFDRQNNFGGGLYGPKPRMVIEAYEALNNTLIQRWSTDDSDSMLLDRRVDVVLGTRNVYCWSRCFFYPYALYAPFSTCTLAKRAGPLVPSFASTWESFFCIPLVLAPMVVMILLVAHIQRRFSPNDASSLSGVIVFLVSTYLGRSPPPVIRSAAISSKLMMTTWMLGMLFLINFIQTEITSSRAVPEYSSAVRNMADFLERIQSNATGICVNAGTSKMIRKVTKAASTISYLHLLNRVLEQCGQGCTTDSFWRDCAPKIRRGTHVGVILTTPFLLGLAEYNELVPGADSLFNFIIFSPAHGSFPLR</sequence>
<dbReference type="Proteomes" id="UP000821845">
    <property type="component" value="Chromosome 5"/>
</dbReference>
<proteinExistence type="predicted"/>
<accession>A0ACB7S6N1</accession>
<organism evidence="1 2">
    <name type="scientific">Hyalomma asiaticum</name>
    <name type="common">Tick</name>
    <dbReference type="NCBI Taxonomy" id="266040"/>
    <lineage>
        <taxon>Eukaryota</taxon>
        <taxon>Metazoa</taxon>
        <taxon>Ecdysozoa</taxon>
        <taxon>Arthropoda</taxon>
        <taxon>Chelicerata</taxon>
        <taxon>Arachnida</taxon>
        <taxon>Acari</taxon>
        <taxon>Parasitiformes</taxon>
        <taxon>Ixodida</taxon>
        <taxon>Ixodoidea</taxon>
        <taxon>Ixodidae</taxon>
        <taxon>Hyalomminae</taxon>
        <taxon>Hyalomma</taxon>
    </lineage>
</organism>
<comment type="caution">
    <text evidence="1">The sequence shown here is derived from an EMBL/GenBank/DDBJ whole genome shotgun (WGS) entry which is preliminary data.</text>
</comment>
<reference evidence="1" key="1">
    <citation type="submission" date="2020-05" db="EMBL/GenBank/DDBJ databases">
        <title>Large-scale comparative analyses of tick genomes elucidate their genetic diversity and vector capacities.</title>
        <authorList>
            <person name="Jia N."/>
            <person name="Wang J."/>
            <person name="Shi W."/>
            <person name="Du L."/>
            <person name="Sun Y."/>
            <person name="Zhan W."/>
            <person name="Jiang J."/>
            <person name="Wang Q."/>
            <person name="Zhang B."/>
            <person name="Ji P."/>
            <person name="Sakyi L.B."/>
            <person name="Cui X."/>
            <person name="Yuan T."/>
            <person name="Jiang B."/>
            <person name="Yang W."/>
            <person name="Lam T.T.-Y."/>
            <person name="Chang Q."/>
            <person name="Ding S."/>
            <person name="Wang X."/>
            <person name="Zhu J."/>
            <person name="Ruan X."/>
            <person name="Zhao L."/>
            <person name="Wei J."/>
            <person name="Que T."/>
            <person name="Du C."/>
            <person name="Cheng J."/>
            <person name="Dai P."/>
            <person name="Han X."/>
            <person name="Huang E."/>
            <person name="Gao Y."/>
            <person name="Liu J."/>
            <person name="Shao H."/>
            <person name="Ye R."/>
            <person name="Li L."/>
            <person name="Wei W."/>
            <person name="Wang X."/>
            <person name="Wang C."/>
            <person name="Yang T."/>
            <person name="Huo Q."/>
            <person name="Li W."/>
            <person name="Guo W."/>
            <person name="Chen H."/>
            <person name="Zhou L."/>
            <person name="Ni X."/>
            <person name="Tian J."/>
            <person name="Zhou Y."/>
            <person name="Sheng Y."/>
            <person name="Liu T."/>
            <person name="Pan Y."/>
            <person name="Xia L."/>
            <person name="Li J."/>
            <person name="Zhao F."/>
            <person name="Cao W."/>
        </authorList>
    </citation>
    <scope>NUCLEOTIDE SEQUENCE</scope>
    <source>
        <strain evidence="1">Hyas-2018</strain>
    </source>
</reference>
<keyword evidence="2" id="KW-1185">Reference proteome</keyword>
<name>A0ACB7S6N1_HYAAI</name>
<evidence type="ECO:0000313" key="1">
    <source>
        <dbReference type="EMBL" id="KAH6930385.1"/>
    </source>
</evidence>
<dbReference type="EMBL" id="CM023485">
    <property type="protein sequence ID" value="KAH6930385.1"/>
    <property type="molecule type" value="Genomic_DNA"/>
</dbReference>
<protein>
    <submittedName>
        <fullName evidence="1">Uncharacterized protein</fullName>
    </submittedName>
</protein>
<gene>
    <name evidence="1" type="ORF">HPB50_013170</name>
</gene>
<evidence type="ECO:0000313" key="2">
    <source>
        <dbReference type="Proteomes" id="UP000821845"/>
    </source>
</evidence>